<dbReference type="InterPro" id="IPR014710">
    <property type="entry name" value="RmlC-like_jellyroll"/>
</dbReference>
<keyword evidence="6" id="KW-1185">Reference proteome</keyword>
<dbReference type="InterPro" id="IPR036390">
    <property type="entry name" value="WH_DNA-bd_sf"/>
</dbReference>
<reference evidence="5 6" key="1">
    <citation type="submission" date="2014-08" db="EMBL/GenBank/DDBJ databases">
        <title>Porphyromonas gingivicanis strain:COT-022_OH1391 Genome sequencing.</title>
        <authorList>
            <person name="Wallis C."/>
            <person name="Deusch O."/>
            <person name="O'Flynn C."/>
            <person name="Davis I."/>
            <person name="Jospin G."/>
            <person name="Darling A.E."/>
            <person name="Coil D.A."/>
            <person name="Alexiev A."/>
            <person name="Horsfall A."/>
            <person name="Kirkwood N."/>
            <person name="Harris S."/>
            <person name="Eisen J.A."/>
        </authorList>
    </citation>
    <scope>NUCLEOTIDE SEQUENCE [LARGE SCALE GENOMIC DNA]</scope>
    <source>
        <strain evidence="6">COT-022 OH1391</strain>
    </source>
</reference>
<keyword evidence="1" id="KW-0805">Transcription regulation</keyword>
<dbReference type="RefSeq" id="WP_036883449.1">
    <property type="nucleotide sequence ID" value="NZ_JQZW01000008.1"/>
</dbReference>
<accession>A0A0A2G6H1</accession>
<keyword evidence="3" id="KW-0804">Transcription</keyword>
<dbReference type="SUPFAM" id="SSF46785">
    <property type="entry name" value="Winged helix' DNA-binding domain"/>
    <property type="match status" value="1"/>
</dbReference>
<dbReference type="GO" id="GO:0003677">
    <property type="term" value="F:DNA binding"/>
    <property type="evidence" value="ECO:0007669"/>
    <property type="project" value="UniProtKB-KW"/>
</dbReference>
<comment type="caution">
    <text evidence="5">The sequence shown here is derived from an EMBL/GenBank/DDBJ whole genome shotgun (WGS) entry which is preliminary data.</text>
</comment>
<evidence type="ECO:0000256" key="1">
    <source>
        <dbReference type="ARBA" id="ARBA00023015"/>
    </source>
</evidence>
<protein>
    <submittedName>
        <fullName evidence="5">cAMP-binding protein</fullName>
    </submittedName>
</protein>
<dbReference type="STRING" id="266762.HQ36_03315"/>
<dbReference type="EMBL" id="JQZW01000008">
    <property type="protein sequence ID" value="KGN97970.1"/>
    <property type="molecule type" value="Genomic_DNA"/>
</dbReference>
<dbReference type="OrthoDB" id="1116216at2"/>
<dbReference type="Gene3D" id="2.60.120.10">
    <property type="entry name" value="Jelly Rolls"/>
    <property type="match status" value="1"/>
</dbReference>
<keyword evidence="2" id="KW-0238">DNA-binding</keyword>
<dbReference type="Pfam" id="PF13545">
    <property type="entry name" value="HTH_Crp_2"/>
    <property type="match status" value="1"/>
</dbReference>
<dbReference type="InterPro" id="IPR018490">
    <property type="entry name" value="cNMP-bd_dom_sf"/>
</dbReference>
<evidence type="ECO:0000313" key="5">
    <source>
        <dbReference type="EMBL" id="KGN97970.1"/>
    </source>
</evidence>
<dbReference type="Proteomes" id="UP000030134">
    <property type="component" value="Unassembled WGS sequence"/>
</dbReference>
<organism evidence="5 6">
    <name type="scientific">Porphyromonas gingivicanis</name>
    <dbReference type="NCBI Taxonomy" id="266762"/>
    <lineage>
        <taxon>Bacteria</taxon>
        <taxon>Pseudomonadati</taxon>
        <taxon>Bacteroidota</taxon>
        <taxon>Bacteroidia</taxon>
        <taxon>Bacteroidales</taxon>
        <taxon>Porphyromonadaceae</taxon>
        <taxon>Porphyromonas</taxon>
    </lineage>
</organism>
<name>A0A0A2G6H1_9PORP</name>
<evidence type="ECO:0000256" key="3">
    <source>
        <dbReference type="ARBA" id="ARBA00023163"/>
    </source>
</evidence>
<dbReference type="Pfam" id="PF00027">
    <property type="entry name" value="cNMP_binding"/>
    <property type="match status" value="1"/>
</dbReference>
<dbReference type="PROSITE" id="PS50042">
    <property type="entry name" value="CNMP_BINDING_3"/>
    <property type="match status" value="1"/>
</dbReference>
<gene>
    <name evidence="5" type="ORF">HQ36_03315</name>
</gene>
<dbReference type="InterPro" id="IPR012318">
    <property type="entry name" value="HTH_CRP"/>
</dbReference>
<dbReference type="GO" id="GO:0006355">
    <property type="term" value="P:regulation of DNA-templated transcription"/>
    <property type="evidence" value="ECO:0007669"/>
    <property type="project" value="InterPro"/>
</dbReference>
<dbReference type="InterPro" id="IPR000595">
    <property type="entry name" value="cNMP-bd_dom"/>
</dbReference>
<sequence>METPDIRFFCTQCSSGAEEETYELSCEIPHVVKHYKKGEYIAYQGDRVDHLYMLTKGRVKTELVSDPGLTLHIDEIKAPYPLAAVFLFARKNCFPVDVIALEESEIVLYSKETIEKQMAKCPYFLRGFMAFTADRMQFLSERLKIFSIKSIKAKFAFYISKRSKNGVFELGRSVTSLAEYFGVERPSLSRAISEMTKEGIIEFDRGKGRILKYDQIRMML</sequence>
<evidence type="ECO:0000259" key="4">
    <source>
        <dbReference type="PROSITE" id="PS50042"/>
    </source>
</evidence>
<feature type="domain" description="Cyclic nucleotide-binding" evidence="4">
    <location>
        <begin position="33"/>
        <end position="60"/>
    </location>
</feature>
<dbReference type="AlphaFoldDB" id="A0A0A2G6H1"/>
<proteinExistence type="predicted"/>
<dbReference type="eggNOG" id="COG0664">
    <property type="taxonomic scope" value="Bacteria"/>
</dbReference>
<evidence type="ECO:0000256" key="2">
    <source>
        <dbReference type="ARBA" id="ARBA00023125"/>
    </source>
</evidence>
<dbReference type="CDD" id="cd00038">
    <property type="entry name" value="CAP_ED"/>
    <property type="match status" value="1"/>
</dbReference>
<evidence type="ECO:0000313" key="6">
    <source>
        <dbReference type="Proteomes" id="UP000030134"/>
    </source>
</evidence>
<dbReference type="SUPFAM" id="SSF51206">
    <property type="entry name" value="cAMP-binding domain-like"/>
    <property type="match status" value="1"/>
</dbReference>